<dbReference type="PANTHER" id="PTHR13147:SF5">
    <property type="entry name" value="FOUR-JOINTED BOX PROTEIN 1"/>
    <property type="match status" value="1"/>
</dbReference>
<evidence type="ECO:0008006" key="5">
    <source>
        <dbReference type="Google" id="ProtNLM"/>
    </source>
</evidence>
<dbReference type="Proteomes" id="UP000827092">
    <property type="component" value="Unassembled WGS sequence"/>
</dbReference>
<protein>
    <recommendedName>
        <fullName evidence="5">Extracellular serine/threonine protein kinase four-jointed</fullName>
    </recommendedName>
</protein>
<proteinExistence type="predicted"/>
<feature type="transmembrane region" description="Helical" evidence="2">
    <location>
        <begin position="21"/>
        <end position="42"/>
    </location>
</feature>
<keyword evidence="2" id="KW-1133">Transmembrane helix</keyword>
<dbReference type="PANTHER" id="PTHR13147">
    <property type="entry name" value="FOUR-JOINTED BOX PROTEIN 1"/>
    <property type="match status" value="1"/>
</dbReference>
<dbReference type="InterPro" id="IPR024868">
    <property type="entry name" value="FJX1/FJ"/>
</dbReference>
<name>A0AAV6UHD1_9ARAC</name>
<dbReference type="GO" id="GO:0005615">
    <property type="term" value="C:extracellular space"/>
    <property type="evidence" value="ECO:0007669"/>
    <property type="project" value="TreeGrafter"/>
</dbReference>
<evidence type="ECO:0000313" key="4">
    <source>
        <dbReference type="Proteomes" id="UP000827092"/>
    </source>
</evidence>
<reference evidence="3 4" key="1">
    <citation type="journal article" date="2022" name="Nat. Ecol. Evol.">
        <title>A masculinizing supergene underlies an exaggerated male reproductive morph in a spider.</title>
        <authorList>
            <person name="Hendrickx F."/>
            <person name="De Corte Z."/>
            <person name="Sonet G."/>
            <person name="Van Belleghem S.M."/>
            <person name="Kostlbacher S."/>
            <person name="Vangestel C."/>
        </authorList>
    </citation>
    <scope>NUCLEOTIDE SEQUENCE [LARGE SCALE GENOMIC DNA]</scope>
    <source>
        <strain evidence="3">W744_W776</strain>
    </source>
</reference>
<gene>
    <name evidence="3" type="ORF">JTE90_005649</name>
</gene>
<feature type="region of interest" description="Disordered" evidence="1">
    <location>
        <begin position="495"/>
        <end position="521"/>
    </location>
</feature>
<accession>A0AAV6UHD1</accession>
<dbReference type="AlphaFoldDB" id="A0AAV6UHD1"/>
<evidence type="ECO:0000256" key="2">
    <source>
        <dbReference type="SAM" id="Phobius"/>
    </source>
</evidence>
<keyword evidence="2" id="KW-0812">Transmembrane</keyword>
<keyword evidence="2" id="KW-0472">Membrane</keyword>
<organism evidence="3 4">
    <name type="scientific">Oedothorax gibbosus</name>
    <dbReference type="NCBI Taxonomy" id="931172"/>
    <lineage>
        <taxon>Eukaryota</taxon>
        <taxon>Metazoa</taxon>
        <taxon>Ecdysozoa</taxon>
        <taxon>Arthropoda</taxon>
        <taxon>Chelicerata</taxon>
        <taxon>Arachnida</taxon>
        <taxon>Araneae</taxon>
        <taxon>Araneomorphae</taxon>
        <taxon>Entelegynae</taxon>
        <taxon>Araneoidea</taxon>
        <taxon>Linyphiidae</taxon>
        <taxon>Erigoninae</taxon>
        <taxon>Oedothorax</taxon>
    </lineage>
</organism>
<dbReference type="EMBL" id="JAFNEN010000427">
    <property type="protein sequence ID" value="KAG8183198.1"/>
    <property type="molecule type" value="Genomic_DNA"/>
</dbReference>
<comment type="caution">
    <text evidence="3">The sequence shown here is derived from an EMBL/GenBank/DDBJ whole genome shotgun (WGS) entry which is preliminary data.</text>
</comment>
<evidence type="ECO:0000256" key="1">
    <source>
        <dbReference type="SAM" id="MobiDB-lite"/>
    </source>
</evidence>
<keyword evidence="4" id="KW-1185">Reference proteome</keyword>
<evidence type="ECO:0000313" key="3">
    <source>
        <dbReference type="EMBL" id="KAG8183198.1"/>
    </source>
</evidence>
<dbReference type="PRINTS" id="PR02072">
    <property type="entry name" value="4JOINTEDBOX1"/>
</dbReference>
<sequence length="521" mass="58822">MKSTTKEGVIPCSRGDSRLNAILAFAAGILIGVPLTLGLLWAHDEYYRNKANGLPDPFLPVPRAEMDSRRSGPVQNSSSPLPLVASLLVRKTKSSSFTVPNSLFATQPTPAAEQGAPAAKKFRFEDIAEGVYWSPLAEKQVPRGFDDDDLRLWKRLLNNTEVRGLEEGCGRMQNRLLTLAGGGKSCCRYRHNNDQIQGEIFSFYLGRHLGIRNLVPSSLALVDSRARRWSAAAPQIALARWSPERPVVLTQFVEDLQPAFIPPQFRTKSRRRLHPIRQDLGNLTADQVSQLVQWSDLVLFDYLTANLDRVVNNLFNERWNPEMMRQPTHNLAKTRSGLLLFLDNESGLLHGYRLLEKYEHFHRTLLDALCVFRRDTAAVVERLHASGDVEHVLRDAFHGLDPGMRDWLPFLPERSLRTLRKRITHVAEHIRTCKARFAFQESAVLQTPLNIPHSNSKKETHVPCHNLGTSGLFSLQQGASNLSEELKNHLMHQSEMAPELTPTAEQRKRKASTGRLPYALL</sequence>
<dbReference type="GO" id="GO:0007267">
    <property type="term" value="P:cell-cell signaling"/>
    <property type="evidence" value="ECO:0007669"/>
    <property type="project" value="TreeGrafter"/>
</dbReference>